<dbReference type="Gene3D" id="1.25.10.70">
    <property type="match status" value="1"/>
</dbReference>
<comment type="similarity">
    <text evidence="8">Belongs to the Nup188 family.</text>
</comment>
<evidence type="ECO:0000256" key="6">
    <source>
        <dbReference type="ARBA" id="ARBA00023132"/>
    </source>
</evidence>
<feature type="domain" description="Nuclear pore protein Nup188 C-terminal" evidence="13">
    <location>
        <begin position="1325"/>
        <end position="1664"/>
    </location>
</feature>
<feature type="region of interest" description="Disordered" evidence="11">
    <location>
        <begin position="998"/>
        <end position="1030"/>
    </location>
</feature>
<name>A0ABR4P0Z6_9SACH</name>
<feature type="compositionally biased region" description="Low complexity" evidence="11">
    <location>
        <begin position="1021"/>
        <end position="1030"/>
    </location>
</feature>
<keyword evidence="4" id="KW-0653">Protein transport</keyword>
<proteinExistence type="inferred from homology"/>
<feature type="coiled-coil region" evidence="10">
    <location>
        <begin position="1076"/>
        <end position="1103"/>
    </location>
</feature>
<evidence type="ECO:0000256" key="1">
    <source>
        <dbReference type="ARBA" id="ARBA00004567"/>
    </source>
</evidence>
<keyword evidence="3" id="KW-0509">mRNA transport</keyword>
<dbReference type="Pfam" id="PF10487">
    <property type="entry name" value="Nup188_N"/>
    <property type="match status" value="1"/>
</dbReference>
<evidence type="ECO:0000256" key="5">
    <source>
        <dbReference type="ARBA" id="ARBA00023010"/>
    </source>
</evidence>
<evidence type="ECO:0000256" key="11">
    <source>
        <dbReference type="SAM" id="MobiDB-lite"/>
    </source>
</evidence>
<sequence length="1690" mass="189384">MKFGDVAGFLARAEALEMSSTLGAQLAAATEFLERHSEVLDVRKFNKSNSAEGDALGLVSSIVGCSYDLVKTFFDAGDLSLTGTVEAVLVERNAVVDILIEVYLRGQLALPSLDVEATRFARVEDLIDQVAETLRKVNTVRDDVLERMDEIVSQGSSDDDNVFSYSGSEDSRVQVIIDLVINYNIMYIFKLLKLVTMYTLNQQIPVKTVAKWFSQLDETLDQIALIEPTHSNRTSLDNMERTLVDRLFISRLESMVSVISLMLLGLSTAMEDQHLDFSQAYLHDVETFKLVHNTLLDQLEKLRVPVVLYMWSFILYGKSVILEDESAEMAQEKQIELNFMQKVIPDESLSSLSYAFAYSAENGDLFNKFEVISTALKSDNIFITIFTSFLALSMSFVPITAHTSKVLKSILSDVPDEVVERFITDNAFSSKFDTIRAKLPLIEEGLLPFINLTAINEQLANFSWGCLRTYAANLQLGKIDYDLVDNNLASETVANLEQIQISTEVLIKPPYELDESVLMPLPKSTTALIISDVSTSTNNEDESNTLTKTNGETDVVLKSENTTNETLLVFNYEYNGWSLLGRVLQNLSIIYSMKGNDIDSEVQDFMIATIDLISKVVGPGLSNDDSINILESLSSQLTKPRDEDIVSVVFKIFERALHKRNYSLLCSCAKFTQVLLYKFPHFVWSYLSTSDLLEHYGKSGLANVILGSTELTNGEYEFTLQLAQMTLGLIDDAVATSLYLDSGVPLKTKKSILANLIVHLLNVYESFQYWKYTKSIEQRFELSLALTKAFSKTLYYVHVIDPEATPDQKVTSVLAKAASAITSAFLTSDAYDPPVVQTLINTLTSPTNRTISIFGKGLFDQLYESVVQQSYELANILVSIRGVSKLSASSLEKYLFTNSPKLIEIYTTQSALKLPIIKLLNSLVGVPWSNDYPFLYSYLGAKKSEELLSSVVADLSLSLQNYQLSNAIYIFFSTLIRSKQDGLSILFLTGHIAEAEKKESPELKDTSESKSDATKSKNTVISPISKAKPSSPKLTSLIEVLKRNVKDLETLPESTSCHLLDAIAFAFNTWTNARNIDEEKEFISSLMKKLKQFEQDRTNIKNSEMNQKQVKRLTKKYKLIARIVEIFALHLYTSKETNQDILQLLESDSTLPQLKKFFMIEGYNKELQMQLSDNITAQYPSIELSKFILSPISRNFINFSDCIFDVSTLDQFLGNDIAWAGEGGFRSQVLDASLNLQNTIAQISAAKSWGALITAYQNKRRGKIPEFYLELLTEMLQYNIDFGIEAPLFLDIYTERLELVFFILYNMNNQKQTVSDKIIYKMINQLSEILRSTDVDFLNNISKSTGVALYRPALRTILLLLSMVQDGPAFIELSSDLLLQLTEEAFCKGLYLITSTILSNINISKSSSENLAIQIEQKIQDISLLLNLVIKIQRLNPSSGFNTIFASSLYEVGTLKVILNLYSSAHLFLLNDEPLLGQLSLSIITELCSITEVAEKIVTNGLFTVLVESPLSVALQKGSLKASVQPKLHSLWSNGLLSIILLLLSEFGGKVLPETCLFVSYFTKHIGGVIAAWFDNNISVSSALIRETKQIVLLQKMLDALSCRSYLESSIRGDVSNIQLIPGLDNEADRKQLNSALNKLLTHPKYLNSRIIPTTVEEQHKLEDELLRSDFTKNICKEIKGIQELLFQSL</sequence>
<dbReference type="PANTHER" id="PTHR31431">
    <property type="entry name" value="NUCLEOPORIN NUP188 HOMOLOG"/>
    <property type="match status" value="1"/>
</dbReference>
<protein>
    <recommendedName>
        <fullName evidence="9">Nucleoporin NUP188</fullName>
    </recommendedName>
</protein>
<evidence type="ECO:0000313" key="15">
    <source>
        <dbReference type="EMBL" id="KAL3235292.1"/>
    </source>
</evidence>
<evidence type="ECO:0000256" key="9">
    <source>
        <dbReference type="ARBA" id="ARBA00040174"/>
    </source>
</evidence>
<evidence type="ECO:0000256" key="10">
    <source>
        <dbReference type="SAM" id="Coils"/>
    </source>
</evidence>
<keyword evidence="6" id="KW-0906">Nuclear pore complex</keyword>
<dbReference type="InterPro" id="IPR041634">
    <property type="entry name" value="Nup188_C"/>
</dbReference>
<evidence type="ECO:0000256" key="7">
    <source>
        <dbReference type="ARBA" id="ARBA00023242"/>
    </source>
</evidence>
<dbReference type="Proteomes" id="UP001623330">
    <property type="component" value="Unassembled WGS sequence"/>
</dbReference>
<comment type="subcellular location">
    <subcellularLocation>
        <location evidence="1">Nucleus</location>
        <location evidence="1">Nuclear pore complex</location>
    </subcellularLocation>
</comment>
<dbReference type="Pfam" id="PF21093">
    <property type="entry name" value="Nup188_N-subdom_III"/>
    <property type="match status" value="1"/>
</dbReference>
<feature type="domain" description="Nucleoporin Nup188 N-terminal subdomain III" evidence="14">
    <location>
        <begin position="568"/>
        <end position="990"/>
    </location>
</feature>
<organism evidence="15 16">
    <name type="scientific">Nakaseomyces bracarensis</name>
    <dbReference type="NCBI Taxonomy" id="273131"/>
    <lineage>
        <taxon>Eukaryota</taxon>
        <taxon>Fungi</taxon>
        <taxon>Dikarya</taxon>
        <taxon>Ascomycota</taxon>
        <taxon>Saccharomycotina</taxon>
        <taxon>Saccharomycetes</taxon>
        <taxon>Saccharomycetales</taxon>
        <taxon>Saccharomycetaceae</taxon>
        <taxon>Nakaseomyces</taxon>
    </lineage>
</organism>
<evidence type="ECO:0000259" key="12">
    <source>
        <dbReference type="Pfam" id="PF10487"/>
    </source>
</evidence>
<keyword evidence="2" id="KW-0813">Transport</keyword>
<gene>
    <name evidence="15" type="ORF">RNJ44_00051</name>
</gene>
<dbReference type="PANTHER" id="PTHR31431:SF1">
    <property type="entry name" value="NUCLEOPORIN NUP188"/>
    <property type="match status" value="1"/>
</dbReference>
<dbReference type="InterPro" id="IPR018864">
    <property type="entry name" value="Nucleoporin_Nup188_N"/>
</dbReference>
<evidence type="ECO:0000256" key="3">
    <source>
        <dbReference type="ARBA" id="ARBA00022816"/>
    </source>
</evidence>
<keyword evidence="5" id="KW-0811">Translocation</keyword>
<evidence type="ECO:0000259" key="14">
    <source>
        <dbReference type="Pfam" id="PF21093"/>
    </source>
</evidence>
<dbReference type="EMBL" id="JBEVYD010000001">
    <property type="protein sequence ID" value="KAL3235292.1"/>
    <property type="molecule type" value="Genomic_DNA"/>
</dbReference>
<comment type="caution">
    <text evidence="15">The sequence shown here is derived from an EMBL/GenBank/DDBJ whole genome shotgun (WGS) entry which is preliminary data.</text>
</comment>
<evidence type="ECO:0000313" key="16">
    <source>
        <dbReference type="Proteomes" id="UP001623330"/>
    </source>
</evidence>
<keyword evidence="10" id="KW-0175">Coiled coil</keyword>
<dbReference type="InterPro" id="IPR044840">
    <property type="entry name" value="Nup188"/>
</dbReference>
<feature type="domain" description="Nucleoporin Nup188 N-terminal" evidence="12">
    <location>
        <begin position="77"/>
        <end position="480"/>
    </location>
</feature>
<accession>A0ABR4P0Z6</accession>
<evidence type="ECO:0000256" key="8">
    <source>
        <dbReference type="ARBA" id="ARBA00038387"/>
    </source>
</evidence>
<dbReference type="Pfam" id="PF18378">
    <property type="entry name" value="Nup188_C"/>
    <property type="match status" value="1"/>
</dbReference>
<reference evidence="15 16" key="1">
    <citation type="submission" date="2024-05" db="EMBL/GenBank/DDBJ databases">
        <title>Long read based assembly of the Candida bracarensis genome reveals expanded adhesin content.</title>
        <authorList>
            <person name="Marcet-Houben M."/>
            <person name="Ksiezopolska E."/>
            <person name="Gabaldon T."/>
        </authorList>
    </citation>
    <scope>NUCLEOTIDE SEQUENCE [LARGE SCALE GENOMIC DNA]</scope>
    <source>
        <strain evidence="15 16">CBM6</strain>
    </source>
</reference>
<dbReference type="InterPro" id="IPR048883">
    <property type="entry name" value="Nup188_N-subdom_III"/>
</dbReference>
<feature type="compositionally biased region" description="Basic and acidic residues" evidence="11">
    <location>
        <begin position="998"/>
        <end position="1015"/>
    </location>
</feature>
<keyword evidence="7" id="KW-0539">Nucleus</keyword>
<evidence type="ECO:0000256" key="2">
    <source>
        <dbReference type="ARBA" id="ARBA00022448"/>
    </source>
</evidence>
<keyword evidence="16" id="KW-1185">Reference proteome</keyword>
<evidence type="ECO:0000259" key="13">
    <source>
        <dbReference type="Pfam" id="PF18378"/>
    </source>
</evidence>
<evidence type="ECO:0000256" key="4">
    <source>
        <dbReference type="ARBA" id="ARBA00022927"/>
    </source>
</evidence>